<dbReference type="SUPFAM" id="SSF53098">
    <property type="entry name" value="Ribonuclease H-like"/>
    <property type="match status" value="1"/>
</dbReference>
<reference evidence="3" key="2">
    <citation type="submission" date="2021-03" db="UniProtKB">
        <authorList>
            <consortium name="EnsemblPlants"/>
        </authorList>
    </citation>
    <scope>IDENTIFICATION</scope>
</reference>
<reference evidence="3" key="1">
    <citation type="submission" date="2018-11" db="EMBL/GenBank/DDBJ databases">
        <authorList>
            <person name="Grassa J C."/>
        </authorList>
    </citation>
    <scope>NUCLEOTIDE SEQUENCE [LARGE SCALE GENOMIC DNA]</scope>
</reference>
<dbReference type="EMBL" id="UZAU01000414">
    <property type="status" value="NOT_ANNOTATED_CDS"/>
    <property type="molecule type" value="Genomic_DNA"/>
</dbReference>
<sequence length="646" mass="73320">MVATPSSSVERRSTTTDQQTEGTPITQAGDGSTLTSQVPDQNVIFIPSNSEVMGGLIGMIHGPDIIPNQPLNENRSSRMGNLGVNGEDLSLNVNKNGNFFDSTFTTVVDSNRRKADNGLGGIVAPEEKYYNDVMDVMEQDIVGAPKNGFWLFCVKVRFEILNGVDSVSIQQHQEGNANLSEVLAQREIFWKQRSKQFWLNSGDKNSKYFHSVASSRKRNNNISQLQDNNGRWLNWDSGLEHVITRYFQNLFQTSNIDLGTILNKVRPSVSREQNDDLLLAILEDKVRSALFQMHPNKSPGPDGMTPAFYQKHWSIVGTDVVQFVHDFFDTAKKNGFYSARSAYKLLQDQKHHSDNPEGHTFWKKLWSLKVPPKTKDLVWRAASNCLATKFAWSCWEFSGFAAAGREPLSLLIWLEESARCVDNETLCKIVMLCRALWGNIPLLSPLKEGDGSERWIKPDTCIKLNIDATTFDRDFKHGYGCVVRNTNGELVSVFSGFKHGNVSPELAEIMGIREALSWLNCHNYTRAAIETDNLVCVEAIWSAESFASGFDLVVEKCKNILRNLLNVSLFFVKRSANYVVHFIARHSISLAERMFLINSVPLDLMSILMSDCYFYSKKKKNENFHINYYSWRSIKFKRIITDHHYN</sequence>
<dbReference type="CDD" id="cd06222">
    <property type="entry name" value="RNase_H_like"/>
    <property type="match status" value="1"/>
</dbReference>
<dbReference type="GO" id="GO:0003676">
    <property type="term" value="F:nucleic acid binding"/>
    <property type="evidence" value="ECO:0007669"/>
    <property type="project" value="InterPro"/>
</dbReference>
<dbReference type="EnsemblPlants" id="evm.model.05.307">
    <property type="protein sequence ID" value="cds.evm.model.05.307"/>
    <property type="gene ID" value="evm.TU.05.307"/>
</dbReference>
<feature type="region of interest" description="Disordered" evidence="1">
    <location>
        <begin position="1"/>
        <end position="36"/>
    </location>
</feature>
<dbReference type="AlphaFoldDB" id="A0A803PPX6"/>
<dbReference type="InterPro" id="IPR036397">
    <property type="entry name" value="RNaseH_sf"/>
</dbReference>
<name>A0A803PPX6_CANSA</name>
<dbReference type="Pfam" id="PF13456">
    <property type="entry name" value="RVT_3"/>
    <property type="match status" value="1"/>
</dbReference>
<dbReference type="PANTHER" id="PTHR47723">
    <property type="entry name" value="OS05G0353850 PROTEIN"/>
    <property type="match status" value="1"/>
</dbReference>
<organism evidence="3 4">
    <name type="scientific">Cannabis sativa</name>
    <name type="common">Hemp</name>
    <name type="synonym">Marijuana</name>
    <dbReference type="NCBI Taxonomy" id="3483"/>
    <lineage>
        <taxon>Eukaryota</taxon>
        <taxon>Viridiplantae</taxon>
        <taxon>Streptophyta</taxon>
        <taxon>Embryophyta</taxon>
        <taxon>Tracheophyta</taxon>
        <taxon>Spermatophyta</taxon>
        <taxon>Magnoliopsida</taxon>
        <taxon>eudicotyledons</taxon>
        <taxon>Gunneridae</taxon>
        <taxon>Pentapetalae</taxon>
        <taxon>rosids</taxon>
        <taxon>fabids</taxon>
        <taxon>Rosales</taxon>
        <taxon>Cannabaceae</taxon>
        <taxon>Cannabis</taxon>
    </lineage>
</organism>
<evidence type="ECO:0000313" key="3">
    <source>
        <dbReference type="EnsemblPlants" id="cds.evm.model.05.307"/>
    </source>
</evidence>
<feature type="compositionally biased region" description="Polar residues" evidence="1">
    <location>
        <begin position="15"/>
        <end position="36"/>
    </location>
</feature>
<protein>
    <recommendedName>
        <fullName evidence="2">RNase H type-1 domain-containing protein</fullName>
    </recommendedName>
</protein>
<dbReference type="PANTHER" id="PTHR47723:SF19">
    <property type="entry name" value="POLYNUCLEOTIDYL TRANSFERASE, RIBONUCLEASE H-LIKE SUPERFAMILY PROTEIN"/>
    <property type="match status" value="1"/>
</dbReference>
<evidence type="ECO:0000259" key="2">
    <source>
        <dbReference type="Pfam" id="PF13456"/>
    </source>
</evidence>
<keyword evidence="4" id="KW-1185">Reference proteome</keyword>
<evidence type="ECO:0000313" key="4">
    <source>
        <dbReference type="Proteomes" id="UP000596661"/>
    </source>
</evidence>
<dbReference type="InterPro" id="IPR053151">
    <property type="entry name" value="RNase_H-like"/>
</dbReference>
<accession>A0A803PPX6</accession>
<dbReference type="Gene3D" id="3.30.420.10">
    <property type="entry name" value="Ribonuclease H-like superfamily/Ribonuclease H"/>
    <property type="match status" value="1"/>
</dbReference>
<dbReference type="GO" id="GO:0004523">
    <property type="term" value="F:RNA-DNA hybrid ribonuclease activity"/>
    <property type="evidence" value="ECO:0007669"/>
    <property type="project" value="InterPro"/>
</dbReference>
<dbReference type="Proteomes" id="UP000596661">
    <property type="component" value="Chromosome 5"/>
</dbReference>
<feature type="domain" description="RNase H type-1" evidence="2">
    <location>
        <begin position="466"/>
        <end position="586"/>
    </location>
</feature>
<dbReference type="InterPro" id="IPR002156">
    <property type="entry name" value="RNaseH_domain"/>
</dbReference>
<proteinExistence type="predicted"/>
<dbReference type="Gramene" id="evm.model.05.307">
    <property type="protein sequence ID" value="cds.evm.model.05.307"/>
    <property type="gene ID" value="evm.TU.05.307"/>
</dbReference>
<evidence type="ECO:0000256" key="1">
    <source>
        <dbReference type="SAM" id="MobiDB-lite"/>
    </source>
</evidence>
<dbReference type="InterPro" id="IPR044730">
    <property type="entry name" value="RNase_H-like_dom_plant"/>
</dbReference>
<dbReference type="InterPro" id="IPR012337">
    <property type="entry name" value="RNaseH-like_sf"/>
</dbReference>